<gene>
    <name evidence="1" type="ORF">SADUNF_Sadunf15G0112500</name>
</gene>
<reference evidence="1 2" key="1">
    <citation type="submission" date="2020-10" db="EMBL/GenBank/DDBJ databases">
        <title>Plant Genome Project.</title>
        <authorList>
            <person name="Zhang R.-G."/>
        </authorList>
    </citation>
    <scope>NUCLEOTIDE SEQUENCE [LARGE SCALE GENOMIC DNA]</scope>
    <source>
        <strain evidence="1">FAFU-HL-1</strain>
        <tissue evidence="1">Leaf</tissue>
    </source>
</reference>
<comment type="caution">
    <text evidence="1">The sequence shown here is derived from an EMBL/GenBank/DDBJ whole genome shotgun (WGS) entry which is preliminary data.</text>
</comment>
<dbReference type="Proteomes" id="UP000657918">
    <property type="component" value="Unassembled WGS sequence"/>
</dbReference>
<dbReference type="EMBL" id="JADGMS010000015">
    <property type="protein sequence ID" value="KAF9668280.1"/>
    <property type="molecule type" value="Genomic_DNA"/>
</dbReference>
<proteinExistence type="predicted"/>
<evidence type="ECO:0000313" key="1">
    <source>
        <dbReference type="EMBL" id="KAF9668280.1"/>
    </source>
</evidence>
<protein>
    <submittedName>
        <fullName evidence="1">Uncharacterized protein</fullName>
    </submittedName>
</protein>
<keyword evidence="2" id="KW-1185">Reference proteome</keyword>
<organism evidence="1 2">
    <name type="scientific">Salix dunnii</name>
    <dbReference type="NCBI Taxonomy" id="1413687"/>
    <lineage>
        <taxon>Eukaryota</taxon>
        <taxon>Viridiplantae</taxon>
        <taxon>Streptophyta</taxon>
        <taxon>Embryophyta</taxon>
        <taxon>Tracheophyta</taxon>
        <taxon>Spermatophyta</taxon>
        <taxon>Magnoliopsida</taxon>
        <taxon>eudicotyledons</taxon>
        <taxon>Gunneridae</taxon>
        <taxon>Pentapetalae</taxon>
        <taxon>rosids</taxon>
        <taxon>fabids</taxon>
        <taxon>Malpighiales</taxon>
        <taxon>Salicaceae</taxon>
        <taxon>Saliceae</taxon>
        <taxon>Salix</taxon>
    </lineage>
</organism>
<name>A0A835JD33_9ROSI</name>
<evidence type="ECO:0000313" key="2">
    <source>
        <dbReference type="Proteomes" id="UP000657918"/>
    </source>
</evidence>
<accession>A0A835JD33</accession>
<dbReference type="AlphaFoldDB" id="A0A835JD33"/>
<sequence length="134" mass="14754">MTHCLGLGFPTGPNNPSFSVVAECSLQVNSNRCQRWGKRTGIAIDGEERRAGITVIVSVARREGEVGGDGADEEERKELLQVFLLSKERNVGGGVDYEERKGKMLSGRHPGSVRVCLITQDVIEALQRRLKPMF</sequence>